<dbReference type="GO" id="GO:0006508">
    <property type="term" value="P:proteolysis"/>
    <property type="evidence" value="ECO:0007669"/>
    <property type="project" value="InterPro"/>
</dbReference>
<evidence type="ECO:0000313" key="4">
    <source>
        <dbReference type="Proteomes" id="UP000066480"/>
    </source>
</evidence>
<feature type="domain" description="D-alanyl-D-alanine carboxypeptidase-like core" evidence="2">
    <location>
        <begin position="48"/>
        <end position="143"/>
    </location>
</feature>
<feature type="region of interest" description="Disordered" evidence="1">
    <location>
        <begin position="1"/>
        <end position="43"/>
    </location>
</feature>
<dbReference type="KEGG" id="lmoi:VV02_05200"/>
<dbReference type="PANTHER" id="PTHR34385">
    <property type="entry name" value="D-ALANYL-D-ALANINE CARBOXYPEPTIDASE"/>
    <property type="match status" value="1"/>
</dbReference>
<dbReference type="STRING" id="571913.VV02_05200"/>
<reference evidence="3 4" key="1">
    <citation type="submission" date="2015-03" db="EMBL/GenBank/DDBJ databases">
        <title>Luteipulveratus halotolerans sp. nov., a novel actinobacterium (Dermacoccaceae) from Sarawak, Malaysia.</title>
        <authorList>
            <person name="Juboi H."/>
            <person name="Basik A."/>
            <person name="Shamsul S.S."/>
            <person name="Arnold P."/>
            <person name="Schmitt E.K."/>
            <person name="Sanglier J.-J."/>
            <person name="Yeo T."/>
        </authorList>
    </citation>
    <scope>NUCLEOTIDE SEQUENCE [LARGE SCALE GENOMIC DNA]</scope>
    <source>
        <strain evidence="3 4">MN07-A0370</strain>
    </source>
</reference>
<dbReference type="GO" id="GO:0008233">
    <property type="term" value="F:peptidase activity"/>
    <property type="evidence" value="ECO:0007669"/>
    <property type="project" value="InterPro"/>
</dbReference>
<evidence type="ECO:0000256" key="1">
    <source>
        <dbReference type="SAM" id="MobiDB-lite"/>
    </source>
</evidence>
<dbReference type="Proteomes" id="UP000066480">
    <property type="component" value="Chromosome"/>
</dbReference>
<dbReference type="InterPro" id="IPR052179">
    <property type="entry name" value="DD-CPase-like"/>
</dbReference>
<keyword evidence="4" id="KW-1185">Reference proteome</keyword>
<dbReference type="CDD" id="cd14846">
    <property type="entry name" value="Peptidase_M15_like"/>
    <property type="match status" value="1"/>
</dbReference>
<protein>
    <recommendedName>
        <fullName evidence="2">D-alanyl-D-alanine carboxypeptidase-like core domain-containing protein</fullName>
    </recommendedName>
</protein>
<dbReference type="Pfam" id="PF02557">
    <property type="entry name" value="VanY"/>
    <property type="match status" value="1"/>
</dbReference>
<sequence>MTSDNPPDSDEPAPHTTTGSNGAAYGTRAGDFPGHRADIDSDLPGVTKLDPDLRKAVNRAESGMARDGIAMWLTSGWRTVAYQKRLYAEAVRDHGPAYAEKYVATPDKSSHVTGDAVDIGPTAADKWLMKNGAEYGLCRAYANEIWHFELIAEDGQCPEMKSGATG</sequence>
<evidence type="ECO:0000313" key="3">
    <source>
        <dbReference type="EMBL" id="AKU18653.1"/>
    </source>
</evidence>
<name>A0A0K1JPX4_9MICO</name>
<evidence type="ECO:0000259" key="2">
    <source>
        <dbReference type="Pfam" id="PF02557"/>
    </source>
</evidence>
<dbReference type="InterPro" id="IPR009045">
    <property type="entry name" value="Zn_M74/Hedgehog-like"/>
</dbReference>
<dbReference type="PATRIC" id="fig|571913.6.peg.1060"/>
<gene>
    <name evidence="3" type="ORF">VV02_05200</name>
</gene>
<accession>A0A0K1JPX4</accession>
<dbReference type="PANTHER" id="PTHR34385:SF1">
    <property type="entry name" value="PEPTIDOGLYCAN L-ALANYL-D-GLUTAMATE ENDOPEPTIDASE CWLK"/>
    <property type="match status" value="1"/>
</dbReference>
<proteinExistence type="predicted"/>
<dbReference type="SUPFAM" id="SSF55166">
    <property type="entry name" value="Hedgehog/DD-peptidase"/>
    <property type="match status" value="1"/>
</dbReference>
<organism evidence="3 4">
    <name type="scientific">Luteipulveratus mongoliensis</name>
    <dbReference type="NCBI Taxonomy" id="571913"/>
    <lineage>
        <taxon>Bacteria</taxon>
        <taxon>Bacillati</taxon>
        <taxon>Actinomycetota</taxon>
        <taxon>Actinomycetes</taxon>
        <taxon>Micrococcales</taxon>
        <taxon>Dermacoccaceae</taxon>
        <taxon>Luteipulveratus</taxon>
    </lineage>
</organism>
<dbReference type="EMBL" id="CP011112">
    <property type="protein sequence ID" value="AKU18653.1"/>
    <property type="molecule type" value="Genomic_DNA"/>
</dbReference>
<dbReference type="Gene3D" id="3.30.1380.10">
    <property type="match status" value="1"/>
</dbReference>
<dbReference type="AlphaFoldDB" id="A0A0K1JPX4"/>
<dbReference type="InterPro" id="IPR003709">
    <property type="entry name" value="VanY-like_core_dom"/>
</dbReference>